<evidence type="ECO:0000313" key="2">
    <source>
        <dbReference type="Proteomes" id="UP000613030"/>
    </source>
</evidence>
<organism evidence="1 2">
    <name type="scientific">Chryseolinea lacunae</name>
    <dbReference type="NCBI Taxonomy" id="2801331"/>
    <lineage>
        <taxon>Bacteria</taxon>
        <taxon>Pseudomonadati</taxon>
        <taxon>Bacteroidota</taxon>
        <taxon>Cytophagia</taxon>
        <taxon>Cytophagales</taxon>
        <taxon>Fulvivirgaceae</taxon>
        <taxon>Chryseolinea</taxon>
    </lineage>
</organism>
<dbReference type="EMBL" id="JAERRB010000009">
    <property type="protein sequence ID" value="MBL0744188.1"/>
    <property type="molecule type" value="Genomic_DNA"/>
</dbReference>
<sequence>MATSIEADFRKRLNVALSPFIEMLEAKKELLPKDDWMRLVYRVESSIIDTPDQYLKGEYPSRILFQTIVAEIFQEFLKEDGN</sequence>
<evidence type="ECO:0000313" key="1">
    <source>
        <dbReference type="EMBL" id="MBL0744188.1"/>
    </source>
</evidence>
<protein>
    <submittedName>
        <fullName evidence="1">Uncharacterized protein</fullName>
    </submittedName>
</protein>
<dbReference type="RefSeq" id="WP_202013829.1">
    <property type="nucleotide sequence ID" value="NZ_JAERRB010000009.1"/>
</dbReference>
<proteinExistence type="predicted"/>
<name>A0ABS1KY08_9BACT</name>
<dbReference type="Proteomes" id="UP000613030">
    <property type="component" value="Unassembled WGS sequence"/>
</dbReference>
<keyword evidence="2" id="KW-1185">Reference proteome</keyword>
<accession>A0ABS1KY08</accession>
<comment type="caution">
    <text evidence="1">The sequence shown here is derived from an EMBL/GenBank/DDBJ whole genome shotgun (WGS) entry which is preliminary data.</text>
</comment>
<reference evidence="1 2" key="1">
    <citation type="submission" date="2021-01" db="EMBL/GenBank/DDBJ databases">
        <title>Chryseolinea sp. Jin1 Genome sequencing and assembly.</title>
        <authorList>
            <person name="Kim I."/>
        </authorList>
    </citation>
    <scope>NUCLEOTIDE SEQUENCE [LARGE SCALE GENOMIC DNA]</scope>
    <source>
        <strain evidence="1 2">Jin1</strain>
    </source>
</reference>
<gene>
    <name evidence="1" type="ORF">JI741_23350</name>
</gene>